<keyword evidence="3 10" id="KW-0812">Transmembrane</keyword>
<accession>A0A8T0B219</accession>
<keyword evidence="4" id="KW-0732">Signal</keyword>
<protein>
    <recommendedName>
        <fullName evidence="11">Ig-like domain-containing protein</fullName>
    </recommendedName>
</protein>
<dbReference type="GO" id="GO:0005886">
    <property type="term" value="C:plasma membrane"/>
    <property type="evidence" value="ECO:0007669"/>
    <property type="project" value="TreeGrafter"/>
</dbReference>
<dbReference type="InterPro" id="IPR013783">
    <property type="entry name" value="Ig-like_fold"/>
</dbReference>
<keyword evidence="13" id="KW-1185">Reference proteome</keyword>
<dbReference type="GO" id="GO:0098609">
    <property type="term" value="P:cell-cell adhesion"/>
    <property type="evidence" value="ECO:0007669"/>
    <property type="project" value="TreeGrafter"/>
</dbReference>
<dbReference type="PANTHER" id="PTHR13869:SF21">
    <property type="entry name" value="MYELIN PROTEIN ZERO-LIKE PROTEIN 2"/>
    <property type="match status" value="1"/>
</dbReference>
<dbReference type="InterPro" id="IPR003599">
    <property type="entry name" value="Ig_sub"/>
</dbReference>
<evidence type="ECO:0000256" key="1">
    <source>
        <dbReference type="ARBA" id="ARBA00004479"/>
    </source>
</evidence>
<feature type="transmembrane region" description="Helical" evidence="10">
    <location>
        <begin position="21"/>
        <end position="40"/>
    </location>
</feature>
<dbReference type="Gene3D" id="2.60.40.10">
    <property type="entry name" value="Immunoglobulins"/>
    <property type="match status" value="1"/>
</dbReference>
<keyword evidence="9" id="KW-0393">Immunoglobulin domain</keyword>
<feature type="domain" description="Ig-like" evidence="11">
    <location>
        <begin position="48"/>
        <end position="168"/>
    </location>
</feature>
<gene>
    <name evidence="12" type="ORF">HF521_002659</name>
</gene>
<dbReference type="InterPro" id="IPR000920">
    <property type="entry name" value="Myelin_P0-rel"/>
</dbReference>
<dbReference type="InterPro" id="IPR007110">
    <property type="entry name" value="Ig-like_dom"/>
</dbReference>
<dbReference type="InterPro" id="IPR036179">
    <property type="entry name" value="Ig-like_dom_sf"/>
</dbReference>
<evidence type="ECO:0000256" key="10">
    <source>
        <dbReference type="SAM" id="Phobius"/>
    </source>
</evidence>
<proteinExistence type="inferred from homology"/>
<evidence type="ECO:0000256" key="2">
    <source>
        <dbReference type="ARBA" id="ARBA00007180"/>
    </source>
</evidence>
<dbReference type="SMART" id="SM00409">
    <property type="entry name" value="IG"/>
    <property type="match status" value="1"/>
</dbReference>
<dbReference type="EMBL" id="JABFDY010000012">
    <property type="protein sequence ID" value="KAF7699701.1"/>
    <property type="molecule type" value="Genomic_DNA"/>
</dbReference>
<evidence type="ECO:0000256" key="8">
    <source>
        <dbReference type="ARBA" id="ARBA00023180"/>
    </source>
</evidence>
<dbReference type="Pfam" id="PF07686">
    <property type="entry name" value="V-set"/>
    <property type="match status" value="1"/>
</dbReference>
<evidence type="ECO:0000256" key="7">
    <source>
        <dbReference type="ARBA" id="ARBA00023157"/>
    </source>
</evidence>
<comment type="subcellular location">
    <subcellularLocation>
        <location evidence="1">Membrane</location>
        <topology evidence="1">Single-pass type I membrane protein</topology>
    </subcellularLocation>
</comment>
<keyword evidence="6 10" id="KW-0472">Membrane</keyword>
<keyword evidence="8" id="KW-0325">Glycoprotein</keyword>
<keyword evidence="5 10" id="KW-1133">Transmembrane helix</keyword>
<reference evidence="12" key="1">
    <citation type="submission" date="2020-08" db="EMBL/GenBank/DDBJ databases">
        <title>Chromosome-level assembly of Southern catfish (Silurus meridionalis) provides insights into visual adaptation to the nocturnal and benthic lifestyles.</title>
        <authorList>
            <person name="Zhang Y."/>
            <person name="Wang D."/>
            <person name="Peng Z."/>
        </authorList>
    </citation>
    <scope>NUCLEOTIDE SEQUENCE</scope>
    <source>
        <strain evidence="12">SWU-2019-XX</strain>
        <tissue evidence="12">Muscle</tissue>
    </source>
</reference>
<organism evidence="12 13">
    <name type="scientific">Silurus meridionalis</name>
    <name type="common">Southern catfish</name>
    <name type="synonym">Silurus soldatovi meridionalis</name>
    <dbReference type="NCBI Taxonomy" id="175797"/>
    <lineage>
        <taxon>Eukaryota</taxon>
        <taxon>Metazoa</taxon>
        <taxon>Chordata</taxon>
        <taxon>Craniata</taxon>
        <taxon>Vertebrata</taxon>
        <taxon>Euteleostomi</taxon>
        <taxon>Actinopterygii</taxon>
        <taxon>Neopterygii</taxon>
        <taxon>Teleostei</taxon>
        <taxon>Ostariophysi</taxon>
        <taxon>Siluriformes</taxon>
        <taxon>Siluridae</taxon>
        <taxon>Silurus</taxon>
    </lineage>
</organism>
<evidence type="ECO:0000313" key="13">
    <source>
        <dbReference type="Proteomes" id="UP000606274"/>
    </source>
</evidence>
<evidence type="ECO:0000256" key="3">
    <source>
        <dbReference type="ARBA" id="ARBA00022692"/>
    </source>
</evidence>
<dbReference type="Proteomes" id="UP000606274">
    <property type="component" value="Unassembled WGS sequence"/>
</dbReference>
<evidence type="ECO:0000256" key="4">
    <source>
        <dbReference type="ARBA" id="ARBA00022729"/>
    </source>
</evidence>
<comment type="caution">
    <text evidence="12">The sequence shown here is derived from an EMBL/GenBank/DDBJ whole genome shotgun (WGS) entry which is preliminary data.</text>
</comment>
<keyword evidence="7" id="KW-1015">Disulfide bond</keyword>
<evidence type="ECO:0000256" key="5">
    <source>
        <dbReference type="ARBA" id="ARBA00022989"/>
    </source>
</evidence>
<dbReference type="AlphaFoldDB" id="A0A8T0B219"/>
<dbReference type="FunFam" id="2.60.40.10:FF:000193">
    <property type="entry name" value="Myelin protein zero-like 1 like"/>
    <property type="match status" value="1"/>
</dbReference>
<dbReference type="PANTHER" id="PTHR13869">
    <property type="entry name" value="MYELIN P0 RELATED"/>
    <property type="match status" value="1"/>
</dbReference>
<sequence>MVPLNKMEVGTEMAEKLIVPMWTKVLHFLLFFIFLPVQLFNSRWHGVTAIQVSTSGSVQAVNGSDVRLRCTFVSSSKVKKNTVTISWSFRPLRPGVEESVFYFYEKPYPPVKGLFREKVVFVGDVLSHDASILVRDVTFSFNGTFTCQVKNPPDVHGNIGEVKFRVVASAPFSEIVILAVTIGGAVLLCIVILAIGMFLRRCRKLKRMEQESLGENEKTLRCGER</sequence>
<evidence type="ECO:0000256" key="6">
    <source>
        <dbReference type="ARBA" id="ARBA00023136"/>
    </source>
</evidence>
<evidence type="ECO:0000313" key="12">
    <source>
        <dbReference type="EMBL" id="KAF7699701.1"/>
    </source>
</evidence>
<evidence type="ECO:0000259" key="11">
    <source>
        <dbReference type="PROSITE" id="PS50835"/>
    </source>
</evidence>
<comment type="similarity">
    <text evidence="2">Belongs to the myelin P0 protein family.</text>
</comment>
<feature type="transmembrane region" description="Helical" evidence="10">
    <location>
        <begin position="175"/>
        <end position="199"/>
    </location>
</feature>
<dbReference type="PROSITE" id="PS50835">
    <property type="entry name" value="IG_LIKE"/>
    <property type="match status" value="1"/>
</dbReference>
<evidence type="ECO:0000256" key="9">
    <source>
        <dbReference type="ARBA" id="ARBA00023319"/>
    </source>
</evidence>
<dbReference type="SUPFAM" id="SSF48726">
    <property type="entry name" value="Immunoglobulin"/>
    <property type="match status" value="1"/>
</dbReference>
<dbReference type="InterPro" id="IPR013106">
    <property type="entry name" value="Ig_V-set"/>
</dbReference>
<name>A0A8T0B219_SILME</name>
<dbReference type="PRINTS" id="PR00213">
    <property type="entry name" value="MYELINP0"/>
</dbReference>